<evidence type="ECO:0000256" key="1">
    <source>
        <dbReference type="PROSITE-ProRule" id="PRU00267"/>
    </source>
</evidence>
<dbReference type="CDD" id="cd00084">
    <property type="entry name" value="HMG-box_SF"/>
    <property type="match status" value="1"/>
</dbReference>
<feature type="domain" description="HMG box" evidence="2">
    <location>
        <begin position="30"/>
        <end position="82"/>
    </location>
</feature>
<dbReference type="PROSITE" id="PS50118">
    <property type="entry name" value="HMG_BOX_2"/>
    <property type="match status" value="1"/>
</dbReference>
<evidence type="ECO:0000313" key="4">
    <source>
        <dbReference type="WBParaSite" id="PDA_v2.g25681.t1"/>
    </source>
</evidence>
<dbReference type="Proteomes" id="UP000887578">
    <property type="component" value="Unplaced"/>
</dbReference>
<keyword evidence="1" id="KW-0238">DNA-binding</keyword>
<keyword evidence="3" id="KW-1185">Reference proteome</keyword>
<evidence type="ECO:0000259" key="2">
    <source>
        <dbReference type="PROSITE" id="PS50118"/>
    </source>
</evidence>
<dbReference type="Gene3D" id="1.10.30.10">
    <property type="entry name" value="High mobility group box domain"/>
    <property type="match status" value="1"/>
</dbReference>
<accession>A0A914Q4A9</accession>
<organism evidence="3 4">
    <name type="scientific">Panagrolaimus davidi</name>
    <dbReference type="NCBI Taxonomy" id="227884"/>
    <lineage>
        <taxon>Eukaryota</taxon>
        <taxon>Metazoa</taxon>
        <taxon>Ecdysozoa</taxon>
        <taxon>Nematoda</taxon>
        <taxon>Chromadorea</taxon>
        <taxon>Rhabditida</taxon>
        <taxon>Tylenchina</taxon>
        <taxon>Panagrolaimomorpha</taxon>
        <taxon>Panagrolaimoidea</taxon>
        <taxon>Panagrolaimidae</taxon>
        <taxon>Panagrolaimus</taxon>
    </lineage>
</organism>
<dbReference type="SUPFAM" id="SSF47095">
    <property type="entry name" value="HMG-box"/>
    <property type="match status" value="1"/>
</dbReference>
<evidence type="ECO:0000313" key="3">
    <source>
        <dbReference type="Proteomes" id="UP000887578"/>
    </source>
</evidence>
<proteinExistence type="predicted"/>
<dbReference type="GO" id="GO:0003677">
    <property type="term" value="F:DNA binding"/>
    <property type="evidence" value="ECO:0007669"/>
    <property type="project" value="UniProtKB-UniRule"/>
</dbReference>
<reference evidence="4" key="1">
    <citation type="submission" date="2022-11" db="UniProtKB">
        <authorList>
            <consortium name="WormBaseParasite"/>
        </authorList>
    </citation>
    <scope>IDENTIFICATION</scope>
</reference>
<dbReference type="WBParaSite" id="PDA_v2.g25681.t1">
    <property type="protein sequence ID" value="PDA_v2.g25681.t1"/>
    <property type="gene ID" value="PDA_v2.g25681"/>
</dbReference>
<dbReference type="InterPro" id="IPR009071">
    <property type="entry name" value="HMG_box_dom"/>
</dbReference>
<dbReference type="InterPro" id="IPR036910">
    <property type="entry name" value="HMG_box_dom_sf"/>
</dbReference>
<name>A0A914Q4A9_9BILA</name>
<dbReference type="AlphaFoldDB" id="A0A914Q4A9"/>
<feature type="DNA-binding region" description="HMG box" evidence="1">
    <location>
        <begin position="30"/>
        <end position="82"/>
    </location>
</feature>
<sequence>MNRLFGKLHISSLLQSNAILSRGFASTESPKRPPTAYNLFVKLKMQKGARAAEQFPVIAKEWKIYPDEEKMKFKYEAAKLKEDAIAFAKLSKEEQQAKFDEDAKNVMF</sequence>
<protein>
    <submittedName>
        <fullName evidence="4">HMG box domain-containing protein</fullName>
    </submittedName>
</protein>
<dbReference type="GO" id="GO:0005634">
    <property type="term" value="C:nucleus"/>
    <property type="evidence" value="ECO:0007669"/>
    <property type="project" value="UniProtKB-UniRule"/>
</dbReference>
<keyword evidence="1" id="KW-0539">Nucleus</keyword>